<evidence type="ECO:0000256" key="1">
    <source>
        <dbReference type="ARBA" id="ARBA00004167"/>
    </source>
</evidence>
<dbReference type="Pfam" id="PF00430">
    <property type="entry name" value="ATP-synt_B"/>
    <property type="match status" value="1"/>
</dbReference>
<evidence type="ECO:0000313" key="14">
    <source>
        <dbReference type="Proteomes" id="UP001157006"/>
    </source>
</evidence>
<evidence type="ECO:0000256" key="8">
    <source>
        <dbReference type="ARBA" id="ARBA00023065"/>
    </source>
</evidence>
<evidence type="ECO:0000256" key="2">
    <source>
        <dbReference type="ARBA" id="ARBA00005513"/>
    </source>
</evidence>
<dbReference type="GO" id="GO:0015986">
    <property type="term" value="P:proton motive force-driven ATP synthesis"/>
    <property type="evidence" value="ECO:0007669"/>
    <property type="project" value="InterPro"/>
</dbReference>
<dbReference type="InterPro" id="IPR050059">
    <property type="entry name" value="ATP_synthase_B_chain"/>
</dbReference>
<keyword evidence="6 11" id="KW-0375">Hydrogen ion transport</keyword>
<keyword evidence="7" id="KW-1133">Transmembrane helix</keyword>
<dbReference type="GO" id="GO:0046961">
    <property type="term" value="F:proton-transporting ATPase activity, rotational mechanism"/>
    <property type="evidence" value="ECO:0007669"/>
    <property type="project" value="TreeGrafter"/>
</dbReference>
<keyword evidence="5 11" id="KW-0812">Transmembrane</keyword>
<keyword evidence="12" id="KW-0175">Coiled coil</keyword>
<dbReference type="EMBL" id="OX451737">
    <property type="protein sequence ID" value="CAI8599619.1"/>
    <property type="molecule type" value="Genomic_DNA"/>
</dbReference>
<dbReference type="GO" id="GO:0045259">
    <property type="term" value="C:proton-transporting ATP synthase complex"/>
    <property type="evidence" value="ECO:0007669"/>
    <property type="project" value="UniProtKB-KW"/>
</dbReference>
<evidence type="ECO:0000256" key="3">
    <source>
        <dbReference type="ARBA" id="ARBA00022448"/>
    </source>
</evidence>
<comment type="subcellular location">
    <subcellularLocation>
        <location evidence="1">Membrane</location>
        <topology evidence="1">Single-pass membrane protein</topology>
    </subcellularLocation>
</comment>
<evidence type="ECO:0000256" key="7">
    <source>
        <dbReference type="ARBA" id="ARBA00022989"/>
    </source>
</evidence>
<dbReference type="InterPro" id="IPR034679">
    <property type="entry name" value="ATP_synth_b"/>
</dbReference>
<feature type="coiled-coil region" evidence="12">
    <location>
        <begin position="110"/>
        <end position="200"/>
    </location>
</feature>
<evidence type="ECO:0000256" key="5">
    <source>
        <dbReference type="ARBA" id="ARBA00022692"/>
    </source>
</evidence>
<dbReference type="HAMAP" id="MF_01399">
    <property type="entry name" value="ATP_synth_bprime"/>
    <property type="match status" value="1"/>
</dbReference>
<keyword evidence="14" id="KW-1185">Reference proteome</keyword>
<keyword evidence="9" id="KW-0472">Membrane</keyword>
<dbReference type="PANTHER" id="PTHR33445:SF2">
    <property type="entry name" value="ATP SYNTHASE SUBUNIT B', CHLOROPLASTIC"/>
    <property type="match status" value="1"/>
</dbReference>
<organism evidence="13 14">
    <name type="scientific">Vicia faba</name>
    <name type="common">Broad bean</name>
    <name type="synonym">Faba vulgaris</name>
    <dbReference type="NCBI Taxonomy" id="3906"/>
    <lineage>
        <taxon>Eukaryota</taxon>
        <taxon>Viridiplantae</taxon>
        <taxon>Streptophyta</taxon>
        <taxon>Embryophyta</taxon>
        <taxon>Tracheophyta</taxon>
        <taxon>Spermatophyta</taxon>
        <taxon>Magnoliopsida</taxon>
        <taxon>eudicotyledons</taxon>
        <taxon>Gunneridae</taxon>
        <taxon>Pentapetalae</taxon>
        <taxon>rosids</taxon>
        <taxon>fabids</taxon>
        <taxon>Fabales</taxon>
        <taxon>Fabaceae</taxon>
        <taxon>Papilionoideae</taxon>
        <taxon>50 kb inversion clade</taxon>
        <taxon>NPAAA clade</taxon>
        <taxon>Hologalegina</taxon>
        <taxon>IRL clade</taxon>
        <taxon>Fabeae</taxon>
        <taxon>Vicia</taxon>
    </lineage>
</organism>
<keyword evidence="4 11" id="KW-0138">CF(0)</keyword>
<proteinExistence type="inferred from homology"/>
<accession>A0AAV0ZRL6</accession>
<evidence type="ECO:0000256" key="12">
    <source>
        <dbReference type="SAM" id="Coils"/>
    </source>
</evidence>
<evidence type="ECO:0000256" key="11">
    <source>
        <dbReference type="RuleBase" id="RU003848"/>
    </source>
</evidence>
<reference evidence="13 14" key="1">
    <citation type="submission" date="2023-01" db="EMBL/GenBank/DDBJ databases">
        <authorList>
            <person name="Kreplak J."/>
        </authorList>
    </citation>
    <scope>NUCLEOTIDE SEQUENCE [LARGE SCALE GENOMIC DNA]</scope>
</reference>
<gene>
    <name evidence="13" type="ORF">VFH_II183560</name>
</gene>
<protein>
    <recommendedName>
        <fullName evidence="15">ATP synthase subunit b', chloroplastic</fullName>
    </recommendedName>
</protein>
<dbReference type="HAMAP" id="MF_01398">
    <property type="entry name" value="ATP_synth_b_bprime"/>
    <property type="match status" value="1"/>
</dbReference>
<dbReference type="PANTHER" id="PTHR33445">
    <property type="entry name" value="ATP SYNTHASE SUBUNIT B', CHLOROPLASTIC"/>
    <property type="match status" value="1"/>
</dbReference>
<evidence type="ECO:0000313" key="13">
    <source>
        <dbReference type="EMBL" id="CAI8599619.1"/>
    </source>
</evidence>
<dbReference type="AlphaFoldDB" id="A0AAV0ZRL6"/>
<name>A0AAV0ZRL6_VICFA</name>
<keyword evidence="3 11" id="KW-0813">Transport</keyword>
<comment type="similarity">
    <text evidence="2 11">Belongs to the ATPase B chain family.</text>
</comment>
<evidence type="ECO:0000256" key="4">
    <source>
        <dbReference type="ARBA" id="ARBA00022547"/>
    </source>
</evidence>
<dbReference type="Proteomes" id="UP001157006">
    <property type="component" value="Chromosome 2"/>
</dbReference>
<keyword evidence="8 11" id="KW-0406">Ion transport</keyword>
<evidence type="ECO:0000256" key="6">
    <source>
        <dbReference type="ARBA" id="ARBA00022781"/>
    </source>
</evidence>
<sequence>MATMIIASSKPVIRIPTSSLPTTPKLPLPAITPNLKLHLSKLKSLTLAATPLSLPFFLAPPSLAFEKAALFDFNLTLPIIVVEFLFLMVALDKLYFTPLGNFMDERDASIRGKLNSVKDTSEEVKQLEDQANAVLRAARAEIAVALNQMKQETQAEVEEKIAEGRKKVDAELQEALANLEKQKEETVKALDSQISALSQDIVKKVLPTA</sequence>
<dbReference type="InterPro" id="IPR002146">
    <property type="entry name" value="ATP_synth_b/b'su_bac/chlpt"/>
</dbReference>
<evidence type="ECO:0000256" key="9">
    <source>
        <dbReference type="ARBA" id="ARBA00023136"/>
    </source>
</evidence>
<comment type="function">
    <text evidence="10">F(1)F(0) ATP synthase produces ATP from ADP in the presence of a proton or sodium gradient. F-type ATPases consist of two structural domains, F(1) containing the extramembraneous catalytic core and F(0) containing the membrane proton channel, linked together by a central stalk and a peripheral stalk. During catalysis, ATP synthesis in the catalytic domain of F(1) is coupled via a rotary mechanism of the central stalk subunits to proton translocation.</text>
</comment>
<evidence type="ECO:0008006" key="15">
    <source>
        <dbReference type="Google" id="ProtNLM"/>
    </source>
</evidence>
<dbReference type="CDD" id="cd06503">
    <property type="entry name" value="ATP-synt_Fo_b"/>
    <property type="match status" value="1"/>
</dbReference>
<evidence type="ECO:0000256" key="10">
    <source>
        <dbReference type="ARBA" id="ARBA00025198"/>
    </source>
</evidence>